<dbReference type="RefSeq" id="WP_307039131.1">
    <property type="nucleotide sequence ID" value="NZ_JAUSYA010000001.1"/>
</dbReference>
<dbReference type="Proteomes" id="UP001243364">
    <property type="component" value="Unassembled WGS sequence"/>
</dbReference>
<dbReference type="SUPFAM" id="SSF52540">
    <property type="entry name" value="P-loop containing nucleoside triphosphate hydrolases"/>
    <property type="match status" value="1"/>
</dbReference>
<evidence type="ECO:0000313" key="2">
    <source>
        <dbReference type="Proteomes" id="UP001243364"/>
    </source>
</evidence>
<keyword evidence="2" id="KW-1185">Reference proteome</keyword>
<comment type="caution">
    <text evidence="1">The sequence shown here is derived from an EMBL/GenBank/DDBJ whole genome shotgun (WGS) entry which is preliminary data.</text>
</comment>
<sequence length="82" mass="8760">MSAPPTMIVCAHRISSALRADLVLVLGGPRRHLGTHDRLMVDCALYRDLIGHWDHATTDTPNAAPAATGTWTGWTNASGVRG</sequence>
<reference evidence="1 2" key="1">
    <citation type="submission" date="2023-07" db="EMBL/GenBank/DDBJ databases">
        <title>Comparative genomics of wheat-associated soil bacteria to identify genetic determinants of phenazine resistance.</title>
        <authorList>
            <person name="Mouncey N."/>
        </authorList>
    </citation>
    <scope>NUCLEOTIDE SEQUENCE [LARGE SCALE GENOMIC DNA]</scope>
    <source>
        <strain evidence="1 2">W4I19-2</strain>
    </source>
</reference>
<protein>
    <submittedName>
        <fullName evidence="1">Uncharacterized protein</fullName>
    </submittedName>
</protein>
<accession>A0ABU0PSW8</accession>
<dbReference type="EMBL" id="JAUSYA010000001">
    <property type="protein sequence ID" value="MDQ0681226.1"/>
    <property type="molecule type" value="Genomic_DNA"/>
</dbReference>
<organism evidence="1 2">
    <name type="scientific">Streptomyces achromogenes</name>
    <dbReference type="NCBI Taxonomy" id="67255"/>
    <lineage>
        <taxon>Bacteria</taxon>
        <taxon>Bacillati</taxon>
        <taxon>Actinomycetota</taxon>
        <taxon>Actinomycetes</taxon>
        <taxon>Kitasatosporales</taxon>
        <taxon>Streptomycetaceae</taxon>
        <taxon>Streptomyces</taxon>
    </lineage>
</organism>
<gene>
    <name evidence="1" type="ORF">QFZ56_000189</name>
</gene>
<evidence type="ECO:0000313" key="1">
    <source>
        <dbReference type="EMBL" id="MDQ0681226.1"/>
    </source>
</evidence>
<proteinExistence type="predicted"/>
<name>A0ABU0PSW8_STRAH</name>
<dbReference type="InterPro" id="IPR027417">
    <property type="entry name" value="P-loop_NTPase"/>
</dbReference>